<dbReference type="RefSeq" id="WP_407884161.1">
    <property type="nucleotide sequence ID" value="NZ_BQXO01000004.1"/>
</dbReference>
<proteinExistence type="predicted"/>
<dbReference type="Pfam" id="PF09967">
    <property type="entry name" value="DUF2201"/>
    <property type="match status" value="1"/>
</dbReference>
<gene>
    <name evidence="4" type="ORF">JCM31185_14970</name>
</gene>
<name>A0ABQ5JQB4_9LACO</name>
<evidence type="ECO:0000313" key="5">
    <source>
        <dbReference type="Proteomes" id="UP001628078"/>
    </source>
</evidence>
<feature type="compositionally biased region" description="Polar residues" evidence="1">
    <location>
        <begin position="180"/>
        <end position="194"/>
    </location>
</feature>
<accession>A0ABQ5JQB4</accession>
<dbReference type="EMBL" id="BQXO01000004">
    <property type="protein sequence ID" value="GKT06210.1"/>
    <property type="molecule type" value="Genomic_DNA"/>
</dbReference>
<organism evidence="4 5">
    <name type="scientific">Furfurilactobacillus curtus</name>
    <dbReference type="NCBI Taxonomy" id="1746200"/>
    <lineage>
        <taxon>Bacteria</taxon>
        <taxon>Bacillati</taxon>
        <taxon>Bacillota</taxon>
        <taxon>Bacilli</taxon>
        <taxon>Lactobacillales</taxon>
        <taxon>Lactobacillaceae</taxon>
        <taxon>Furfurilactobacillus</taxon>
    </lineage>
</organism>
<dbReference type="PANTHER" id="PTHR38730:SF1">
    <property type="entry name" value="SLL7028 PROTEIN"/>
    <property type="match status" value="1"/>
</dbReference>
<evidence type="ECO:0000259" key="3">
    <source>
        <dbReference type="Pfam" id="PF13203"/>
    </source>
</evidence>
<evidence type="ECO:0000313" key="4">
    <source>
        <dbReference type="EMBL" id="GKT06210.1"/>
    </source>
</evidence>
<dbReference type="InterPro" id="IPR025154">
    <property type="entry name" value="Put_metallopeptidase_dom"/>
</dbReference>
<dbReference type="InterPro" id="IPR018698">
    <property type="entry name" value="VWA-like_dom"/>
</dbReference>
<sequence>MANLDQQLHHLQQNSVRTGDSEPFVSDLLATFMREQPFYGHLLVQLPRRYESTASTLFALGWQGPQLGLLINDRCWSTVVNVDEIQAMLIHLSLHLLWEHPLRYAFEADVATVAIATDVAVNQMMNHPLPQTWTLAALNQQLGRHLPANADSQLYLKALRESSSQSADPDSSADAKQAKFNDSLSRQPTAVSQRRNGRHRLDQIKSITSQLVDDPSTWQTLSHHNNQQANEQIYCLLRQALAQTTSVQRGRLPSTVTAQISRLRHRWQNQPWQAWLARLTGSMPLGQQTSYARFNRRQPYRMELPGQLQRRVAELVIAVDESASIDLDTLTTFLTTVQAIMRATPASITVLFFDADVQRSVTLAAGQIKLPTDFFRRQVGGGTRFQAIFDYLASQVKWEQPPIVLVLTDGQGESVITAEGFTRVLWLVTAGHELSVQSPPGWVFPLTRDGGEIK</sequence>
<feature type="compositionally biased region" description="Low complexity" evidence="1">
    <location>
        <begin position="162"/>
        <end position="175"/>
    </location>
</feature>
<dbReference type="Pfam" id="PF13203">
    <property type="entry name" value="DUF2201_N"/>
    <property type="match status" value="1"/>
</dbReference>
<feature type="domain" description="Putative metallopeptidase" evidence="3">
    <location>
        <begin position="78"/>
        <end position="298"/>
    </location>
</feature>
<protein>
    <recommendedName>
        <fullName evidence="6">VWA-like domain-containing protein</fullName>
    </recommendedName>
</protein>
<comment type="caution">
    <text evidence="4">The sequence shown here is derived from an EMBL/GenBank/DDBJ whole genome shotgun (WGS) entry which is preliminary data.</text>
</comment>
<dbReference type="InterPro" id="IPR036465">
    <property type="entry name" value="vWFA_dom_sf"/>
</dbReference>
<evidence type="ECO:0000259" key="2">
    <source>
        <dbReference type="Pfam" id="PF09967"/>
    </source>
</evidence>
<evidence type="ECO:0000256" key="1">
    <source>
        <dbReference type="SAM" id="MobiDB-lite"/>
    </source>
</evidence>
<reference evidence="4 5" key="1">
    <citation type="submission" date="2022-03" db="EMBL/GenBank/DDBJ databases">
        <title>Draft genome sequence of Furfurilactobacillus curtus JCM 31185.</title>
        <authorList>
            <person name="Suzuki S."/>
            <person name="Endo A."/>
            <person name="Kajikawa A."/>
        </authorList>
    </citation>
    <scope>NUCLEOTIDE SEQUENCE [LARGE SCALE GENOMIC DNA]</scope>
    <source>
        <strain evidence="4 5">JCM 31185</strain>
    </source>
</reference>
<dbReference type="Proteomes" id="UP001628078">
    <property type="component" value="Unassembled WGS sequence"/>
</dbReference>
<feature type="domain" description="VWA-like" evidence="2">
    <location>
        <begin position="315"/>
        <end position="441"/>
    </location>
</feature>
<evidence type="ECO:0008006" key="6">
    <source>
        <dbReference type="Google" id="ProtNLM"/>
    </source>
</evidence>
<dbReference type="PANTHER" id="PTHR38730">
    <property type="entry name" value="SLL7028 PROTEIN"/>
    <property type="match status" value="1"/>
</dbReference>
<dbReference type="SUPFAM" id="SSF53300">
    <property type="entry name" value="vWA-like"/>
    <property type="match status" value="1"/>
</dbReference>
<keyword evidence="5" id="KW-1185">Reference proteome</keyword>
<feature type="region of interest" description="Disordered" evidence="1">
    <location>
        <begin position="161"/>
        <end position="200"/>
    </location>
</feature>